<accession>A0A1H3LFU2</accession>
<dbReference type="OrthoDB" id="3236524at2"/>
<evidence type="ECO:0000313" key="2">
    <source>
        <dbReference type="EMBL" id="SDY63251.1"/>
    </source>
</evidence>
<proteinExistence type="predicted"/>
<keyword evidence="3" id="KW-1185">Reference proteome</keyword>
<feature type="domain" description="YdhG-like" evidence="1">
    <location>
        <begin position="19"/>
        <end position="109"/>
    </location>
</feature>
<dbReference type="Gene3D" id="3.90.1150.200">
    <property type="match status" value="1"/>
</dbReference>
<dbReference type="Pfam" id="PF08818">
    <property type="entry name" value="DUF1801"/>
    <property type="match status" value="1"/>
</dbReference>
<dbReference type="RefSeq" id="WP_090787089.1">
    <property type="nucleotide sequence ID" value="NZ_BOND01000015.1"/>
</dbReference>
<sequence>MAAKFASVDDYIAALPADQQELTQRVRTTILDALPDAGEKISYNIPAVTVDGKVLVYFAAWKKFVSLYPAPRADDDFERAVAPYRGAKDALQFRWREPIPWDLVTRVVRVMLDQRGA</sequence>
<protein>
    <submittedName>
        <fullName evidence="2">Uncharacterized conserved protein YdhG, YjbR/CyaY-like superfamily, DUF1801 family</fullName>
    </submittedName>
</protein>
<evidence type="ECO:0000259" key="1">
    <source>
        <dbReference type="Pfam" id="PF08818"/>
    </source>
</evidence>
<name>A0A1H3LFU2_9ACTN</name>
<dbReference type="STRING" id="137265.SAMN05421684_0728"/>
<gene>
    <name evidence="2" type="ORF">SAMN05421684_0728</name>
</gene>
<organism evidence="2 3">
    <name type="scientific">Asanoa ishikariensis</name>
    <dbReference type="NCBI Taxonomy" id="137265"/>
    <lineage>
        <taxon>Bacteria</taxon>
        <taxon>Bacillati</taxon>
        <taxon>Actinomycetota</taxon>
        <taxon>Actinomycetes</taxon>
        <taxon>Micromonosporales</taxon>
        <taxon>Micromonosporaceae</taxon>
        <taxon>Asanoa</taxon>
    </lineage>
</organism>
<dbReference type="EMBL" id="FNQB01000001">
    <property type="protein sequence ID" value="SDY63251.1"/>
    <property type="molecule type" value="Genomic_DNA"/>
</dbReference>
<dbReference type="Proteomes" id="UP000199632">
    <property type="component" value="Unassembled WGS sequence"/>
</dbReference>
<dbReference type="AlphaFoldDB" id="A0A1H3LFU2"/>
<dbReference type="SUPFAM" id="SSF159888">
    <property type="entry name" value="YdhG-like"/>
    <property type="match status" value="1"/>
</dbReference>
<evidence type="ECO:0000313" key="3">
    <source>
        <dbReference type="Proteomes" id="UP000199632"/>
    </source>
</evidence>
<reference evidence="3" key="1">
    <citation type="submission" date="2016-10" db="EMBL/GenBank/DDBJ databases">
        <authorList>
            <person name="Varghese N."/>
            <person name="Submissions S."/>
        </authorList>
    </citation>
    <scope>NUCLEOTIDE SEQUENCE [LARGE SCALE GENOMIC DNA]</scope>
    <source>
        <strain evidence="3">DSM 44718</strain>
    </source>
</reference>
<dbReference type="InterPro" id="IPR014922">
    <property type="entry name" value="YdhG-like"/>
</dbReference>